<gene>
    <name evidence="2" type="ORF">LCGC14_1413450</name>
</gene>
<comment type="caution">
    <text evidence="2">The sequence shown here is derived from an EMBL/GenBank/DDBJ whole genome shotgun (WGS) entry which is preliminary data.</text>
</comment>
<accession>A0A0F9KEL7</accession>
<reference evidence="2" key="1">
    <citation type="journal article" date="2015" name="Nature">
        <title>Complex archaea that bridge the gap between prokaryotes and eukaryotes.</title>
        <authorList>
            <person name="Spang A."/>
            <person name="Saw J.H."/>
            <person name="Jorgensen S.L."/>
            <person name="Zaremba-Niedzwiedzka K."/>
            <person name="Martijn J."/>
            <person name="Lind A.E."/>
            <person name="van Eijk R."/>
            <person name="Schleper C."/>
            <person name="Guy L."/>
            <person name="Ettema T.J."/>
        </authorList>
    </citation>
    <scope>NUCLEOTIDE SEQUENCE</scope>
</reference>
<keyword evidence="1" id="KW-0812">Transmembrane</keyword>
<keyword evidence="1" id="KW-1133">Transmembrane helix</keyword>
<keyword evidence="1" id="KW-0472">Membrane</keyword>
<protein>
    <submittedName>
        <fullName evidence="2">Uncharacterized protein</fullName>
    </submittedName>
</protein>
<feature type="non-terminal residue" evidence="2">
    <location>
        <position position="505"/>
    </location>
</feature>
<proteinExistence type="predicted"/>
<evidence type="ECO:0000313" key="2">
    <source>
        <dbReference type="EMBL" id="KKM73141.1"/>
    </source>
</evidence>
<organism evidence="2">
    <name type="scientific">marine sediment metagenome</name>
    <dbReference type="NCBI Taxonomy" id="412755"/>
    <lineage>
        <taxon>unclassified sequences</taxon>
        <taxon>metagenomes</taxon>
        <taxon>ecological metagenomes</taxon>
    </lineage>
</organism>
<name>A0A0F9KEL7_9ZZZZ</name>
<dbReference type="AlphaFoldDB" id="A0A0F9KEL7"/>
<dbReference type="EMBL" id="LAZR01009350">
    <property type="protein sequence ID" value="KKM73141.1"/>
    <property type="molecule type" value="Genomic_DNA"/>
</dbReference>
<sequence length="505" mass="55345">MNLISKRSNKKKVNTSLIILSFIFGFLQVINFSQKNLIISEKNGFSEENANNLNIAASIQSDWELTTGIDGLFSTLNKPSGTQEGDLLVLHLTIDNTGDSLNGPFGWTILLPESQNNGQTTVSWYKIANASEPSSYNVTWVGIEDYIGGIIRITGHDRANPIQATAINTGTGNITNPSVSTTQNDTLIIGFHGLDEADQGYDYGNILEIGPTVLYANCTTIRGGQPRECSAGMYYEIQANQGPSDVRTWGIEGNEGWYAATVAINSAVYGINIISPTENEDFGVVAPNFTVEITVPDLDTMWYTVDGGLNNYTFSTNGTINQVAWDALSDGIITIGFYSNNTLGDRFFKQVNVNKDSSLPVIIIVSPVENENFGVSPPSFIVKITDPNLDTMWYSIYNGTYQSLNITFSSNGTINPTEWDALYDGTYSIRFYANDSLGNTNFEEVDVIKDIYAIIINITIPTLNKIYGVAAPNFTVEITDTNINTTWYTVDGGINNYTFTENGTI</sequence>
<evidence type="ECO:0000256" key="1">
    <source>
        <dbReference type="SAM" id="Phobius"/>
    </source>
</evidence>
<feature type="transmembrane region" description="Helical" evidence="1">
    <location>
        <begin position="12"/>
        <end position="30"/>
    </location>
</feature>